<dbReference type="AlphaFoldDB" id="A0A974HRK8"/>
<dbReference type="Proteomes" id="UP000694892">
    <property type="component" value="Chromosome 3S"/>
</dbReference>
<gene>
    <name evidence="1" type="ORF">XELAEV_18021453mg</name>
</gene>
<proteinExistence type="predicted"/>
<evidence type="ECO:0000313" key="1">
    <source>
        <dbReference type="EMBL" id="OCT87755.1"/>
    </source>
</evidence>
<dbReference type="EMBL" id="CM004471">
    <property type="protein sequence ID" value="OCT87755.1"/>
    <property type="molecule type" value="Genomic_DNA"/>
</dbReference>
<reference evidence="2" key="1">
    <citation type="journal article" date="2016" name="Nature">
        <title>Genome evolution in the allotetraploid frog Xenopus laevis.</title>
        <authorList>
            <person name="Session A.M."/>
            <person name="Uno Y."/>
            <person name="Kwon T."/>
            <person name="Chapman J.A."/>
            <person name="Toyoda A."/>
            <person name="Takahashi S."/>
            <person name="Fukui A."/>
            <person name="Hikosaka A."/>
            <person name="Suzuki A."/>
            <person name="Kondo M."/>
            <person name="van Heeringen S.J."/>
            <person name="Quigley I."/>
            <person name="Heinz S."/>
            <person name="Ogino H."/>
            <person name="Ochi H."/>
            <person name="Hellsten U."/>
            <person name="Lyons J.B."/>
            <person name="Simakov O."/>
            <person name="Putnam N."/>
            <person name="Stites J."/>
            <person name="Kuroki Y."/>
            <person name="Tanaka T."/>
            <person name="Michiue T."/>
            <person name="Watanabe M."/>
            <person name="Bogdanovic O."/>
            <person name="Lister R."/>
            <person name="Georgiou G."/>
            <person name="Paranjpe S.S."/>
            <person name="van Kruijsbergen I."/>
            <person name="Shu S."/>
            <person name="Carlson J."/>
            <person name="Kinoshita T."/>
            <person name="Ohta Y."/>
            <person name="Mawaribuchi S."/>
            <person name="Jenkins J."/>
            <person name="Grimwood J."/>
            <person name="Schmutz J."/>
            <person name="Mitros T."/>
            <person name="Mozaffari S.V."/>
            <person name="Suzuki Y."/>
            <person name="Haramoto Y."/>
            <person name="Yamamoto T.S."/>
            <person name="Takagi C."/>
            <person name="Heald R."/>
            <person name="Miller K."/>
            <person name="Haudenschild C."/>
            <person name="Kitzman J."/>
            <person name="Nakayama T."/>
            <person name="Izutsu Y."/>
            <person name="Robert J."/>
            <person name="Fortriede J."/>
            <person name="Burns K."/>
            <person name="Lotay V."/>
            <person name="Karimi K."/>
            <person name="Yasuoka Y."/>
            <person name="Dichmann D.S."/>
            <person name="Flajnik M.F."/>
            <person name="Houston D.W."/>
            <person name="Shendure J."/>
            <person name="DuPasquier L."/>
            <person name="Vize P.D."/>
            <person name="Zorn A.M."/>
            <person name="Ito M."/>
            <person name="Marcotte E.M."/>
            <person name="Wallingford J.B."/>
            <person name="Ito Y."/>
            <person name="Asashima M."/>
            <person name="Ueno N."/>
            <person name="Matsuda Y."/>
            <person name="Veenstra G.J."/>
            <person name="Fujiyama A."/>
            <person name="Harland R.M."/>
            <person name="Taira M."/>
            <person name="Rokhsar D.S."/>
        </authorList>
    </citation>
    <scope>NUCLEOTIDE SEQUENCE [LARGE SCALE GENOMIC DNA]</scope>
    <source>
        <strain evidence="2">J</strain>
    </source>
</reference>
<organism evidence="1 2">
    <name type="scientific">Xenopus laevis</name>
    <name type="common">African clawed frog</name>
    <dbReference type="NCBI Taxonomy" id="8355"/>
    <lineage>
        <taxon>Eukaryota</taxon>
        <taxon>Metazoa</taxon>
        <taxon>Chordata</taxon>
        <taxon>Craniata</taxon>
        <taxon>Vertebrata</taxon>
        <taxon>Euteleostomi</taxon>
        <taxon>Amphibia</taxon>
        <taxon>Batrachia</taxon>
        <taxon>Anura</taxon>
        <taxon>Pipoidea</taxon>
        <taxon>Pipidae</taxon>
        <taxon>Xenopodinae</taxon>
        <taxon>Xenopus</taxon>
        <taxon>Xenopus</taxon>
    </lineage>
</organism>
<protein>
    <submittedName>
        <fullName evidence="1">Uncharacterized protein</fullName>
    </submittedName>
</protein>
<evidence type="ECO:0000313" key="2">
    <source>
        <dbReference type="Proteomes" id="UP000694892"/>
    </source>
</evidence>
<accession>A0A974HRK8</accession>
<sequence length="74" mass="8501">MYKPEIVCQFFCCCILHNYALLHKGHIGVANDLTSQIDTFDQNRELNQEGVLIAGNSFQIFPLVRKLTNLLRFS</sequence>
<name>A0A974HRK8_XENLA</name>